<dbReference type="AlphaFoldDB" id="A0A6H2A3H3"/>
<evidence type="ECO:0000313" key="3">
    <source>
        <dbReference type="EMBL" id="QJA97236.1"/>
    </source>
</evidence>
<evidence type="ECO:0000313" key="1">
    <source>
        <dbReference type="EMBL" id="QJA54746.1"/>
    </source>
</evidence>
<reference evidence="1" key="1">
    <citation type="submission" date="2020-03" db="EMBL/GenBank/DDBJ databases">
        <title>The deep terrestrial virosphere.</title>
        <authorList>
            <person name="Holmfeldt K."/>
            <person name="Nilsson E."/>
            <person name="Simone D."/>
            <person name="Lopez-Fernandez M."/>
            <person name="Wu X."/>
            <person name="de Brujin I."/>
            <person name="Lundin D."/>
            <person name="Andersson A."/>
            <person name="Bertilsson S."/>
            <person name="Dopson M."/>
        </authorList>
    </citation>
    <scope>NUCLEOTIDE SEQUENCE</scope>
    <source>
        <strain evidence="2">MM415A01058</strain>
        <strain evidence="3">MM415B06477</strain>
        <strain evidence="1">TM448A05617</strain>
    </source>
</reference>
<organism evidence="1">
    <name type="scientific">viral metagenome</name>
    <dbReference type="NCBI Taxonomy" id="1070528"/>
    <lineage>
        <taxon>unclassified sequences</taxon>
        <taxon>metagenomes</taxon>
        <taxon>organismal metagenomes</taxon>
    </lineage>
</organism>
<protein>
    <submittedName>
        <fullName evidence="1">Uncharacterized protein</fullName>
    </submittedName>
</protein>
<sequence>MYWLRYYELLEENYGHQVAGYRIQDSVGPGFLNMINRYYGYRVWR</sequence>
<dbReference type="EMBL" id="MT143475">
    <property type="protein sequence ID" value="QJA97236.1"/>
    <property type="molecule type" value="Genomic_DNA"/>
</dbReference>
<accession>A0A6H2A3H3</accession>
<dbReference type="EMBL" id="MT144534">
    <property type="protein sequence ID" value="QJA54746.1"/>
    <property type="molecule type" value="Genomic_DNA"/>
</dbReference>
<proteinExistence type="predicted"/>
<gene>
    <name evidence="2" type="ORF">MM415A01058_0003</name>
    <name evidence="3" type="ORF">MM415B06477_0007</name>
    <name evidence="1" type="ORF">TM448A05617_0003</name>
</gene>
<evidence type="ECO:0000313" key="2">
    <source>
        <dbReference type="EMBL" id="QJA78515.1"/>
    </source>
</evidence>
<name>A0A6H2A3H3_9ZZZZ</name>
<dbReference type="EMBL" id="MT142341">
    <property type="protein sequence ID" value="QJA78515.1"/>
    <property type="molecule type" value="Genomic_DNA"/>
</dbReference>